<feature type="region of interest" description="Disordered" evidence="8">
    <location>
        <begin position="95"/>
        <end position="116"/>
    </location>
</feature>
<evidence type="ECO:0000256" key="1">
    <source>
        <dbReference type="ARBA" id="ARBA00004308"/>
    </source>
</evidence>
<dbReference type="NCBIfam" id="TIGR01147">
    <property type="entry name" value="V_ATP_synt_G"/>
    <property type="match status" value="1"/>
</dbReference>
<organism evidence="9 10">
    <name type="scientific">Aldrovandia affinis</name>
    <dbReference type="NCBI Taxonomy" id="143900"/>
    <lineage>
        <taxon>Eukaryota</taxon>
        <taxon>Metazoa</taxon>
        <taxon>Chordata</taxon>
        <taxon>Craniata</taxon>
        <taxon>Vertebrata</taxon>
        <taxon>Euteleostomi</taxon>
        <taxon>Actinopterygii</taxon>
        <taxon>Neopterygii</taxon>
        <taxon>Teleostei</taxon>
        <taxon>Notacanthiformes</taxon>
        <taxon>Halosauridae</taxon>
        <taxon>Aldrovandia</taxon>
    </lineage>
</organism>
<gene>
    <name evidence="9" type="ORF">AAFF_G00289190</name>
</gene>
<evidence type="ECO:0000313" key="9">
    <source>
        <dbReference type="EMBL" id="KAJ8372474.1"/>
    </source>
</evidence>
<comment type="caution">
    <text evidence="9">The sequence shown here is derived from an EMBL/GenBank/DDBJ whole genome shotgun (WGS) entry which is preliminary data.</text>
</comment>
<evidence type="ECO:0000256" key="4">
    <source>
        <dbReference type="ARBA" id="ARBA00022781"/>
    </source>
</evidence>
<reference evidence="9" key="1">
    <citation type="journal article" date="2023" name="Science">
        <title>Genome structures resolve the early diversification of teleost fishes.</title>
        <authorList>
            <person name="Parey E."/>
            <person name="Louis A."/>
            <person name="Montfort J."/>
            <person name="Bouchez O."/>
            <person name="Roques C."/>
            <person name="Iampietro C."/>
            <person name="Lluch J."/>
            <person name="Castinel A."/>
            <person name="Donnadieu C."/>
            <person name="Desvignes T."/>
            <person name="Floi Bucao C."/>
            <person name="Jouanno E."/>
            <person name="Wen M."/>
            <person name="Mejri S."/>
            <person name="Dirks R."/>
            <person name="Jansen H."/>
            <person name="Henkel C."/>
            <person name="Chen W.J."/>
            <person name="Zahm M."/>
            <person name="Cabau C."/>
            <person name="Klopp C."/>
            <person name="Thompson A.W."/>
            <person name="Robinson-Rechavi M."/>
            <person name="Braasch I."/>
            <person name="Lecointre G."/>
            <person name="Bobe J."/>
            <person name="Postlethwait J.H."/>
            <person name="Berthelot C."/>
            <person name="Roest Crollius H."/>
            <person name="Guiguen Y."/>
        </authorList>
    </citation>
    <scope>NUCLEOTIDE SEQUENCE</scope>
    <source>
        <strain evidence="9">NC1722</strain>
    </source>
</reference>
<comment type="subunit">
    <text evidence="7">V-ATPase is a heteromultimeric enzyme made up of two complexes: the ATP-hydrolytic V1 complex and the proton translocation V0 complex.</text>
</comment>
<dbReference type="Proteomes" id="UP001221898">
    <property type="component" value="Unassembled WGS sequence"/>
</dbReference>
<evidence type="ECO:0000256" key="3">
    <source>
        <dbReference type="ARBA" id="ARBA00022448"/>
    </source>
</evidence>
<dbReference type="AlphaFoldDB" id="A0AAD7R9N8"/>
<keyword evidence="10" id="KW-1185">Reference proteome</keyword>
<evidence type="ECO:0000256" key="8">
    <source>
        <dbReference type="SAM" id="MobiDB-lite"/>
    </source>
</evidence>
<comment type="subcellular location">
    <subcellularLocation>
        <location evidence="1">Endomembrane system</location>
    </subcellularLocation>
</comment>
<keyword evidence="5 7" id="KW-0406">Ion transport</keyword>
<dbReference type="EMBL" id="JAINUG010000400">
    <property type="protein sequence ID" value="KAJ8372474.1"/>
    <property type="molecule type" value="Genomic_DNA"/>
</dbReference>
<dbReference type="GO" id="GO:0097401">
    <property type="term" value="P:synaptic vesicle lumen acidification"/>
    <property type="evidence" value="ECO:0007669"/>
    <property type="project" value="TreeGrafter"/>
</dbReference>
<comment type="similarity">
    <text evidence="2 7">Belongs to the V-ATPase G subunit family.</text>
</comment>
<dbReference type="FunFam" id="1.20.5.2950:FF:000001">
    <property type="entry name" value="V-type proton ATPase subunit G"/>
    <property type="match status" value="1"/>
</dbReference>
<evidence type="ECO:0000256" key="2">
    <source>
        <dbReference type="ARBA" id="ARBA00010066"/>
    </source>
</evidence>
<evidence type="ECO:0000256" key="6">
    <source>
        <dbReference type="ARBA" id="ARBA00023136"/>
    </source>
</evidence>
<dbReference type="PANTHER" id="PTHR12713">
    <property type="entry name" value="VACUOLAR ATP SYNTHASE SUBUNIT G"/>
    <property type="match status" value="1"/>
</dbReference>
<dbReference type="GO" id="GO:0016887">
    <property type="term" value="F:ATP hydrolysis activity"/>
    <property type="evidence" value="ECO:0007669"/>
    <property type="project" value="TreeGrafter"/>
</dbReference>
<accession>A0AAD7R9N8</accession>
<evidence type="ECO:0000313" key="10">
    <source>
        <dbReference type="Proteomes" id="UP001221898"/>
    </source>
</evidence>
<comment type="function">
    <text evidence="7">Subunit of the V1 complex of vacuolar(H+)-ATPase (V-ATPase), a multisubunit enzyme composed of a peripheral complex (V1) that hydrolyzes ATP and a membrane integral complex (V0) that translocates protons. V-ATPase is responsible for acidifying and maintaining the pH of intracellular compartments and in some cell types, is targeted to the plasma membrane, where it is responsible for acidifying the extracellular environment.</text>
</comment>
<evidence type="ECO:0000256" key="5">
    <source>
        <dbReference type="ARBA" id="ARBA00023065"/>
    </source>
</evidence>
<dbReference type="Pfam" id="PF03179">
    <property type="entry name" value="V-ATPase_G"/>
    <property type="match status" value="1"/>
</dbReference>
<name>A0AAD7R9N8_9TELE</name>
<dbReference type="GO" id="GO:0046961">
    <property type="term" value="F:proton-transporting ATPase activity, rotational mechanism"/>
    <property type="evidence" value="ECO:0007669"/>
    <property type="project" value="InterPro"/>
</dbReference>
<sequence>MRHARVLERRPVRSCAVRDLAWVASARCPFRHPWVVSARVSEKRRVDAALRESCCAVKRRGKVSAGENLSIFKMASQSQGIQQLLQAEKRAAEKVSDARKRKTRHLRQAKEEAQGEIEQYRGEREREFAQKQHTVLGSQGGLSSEVEQQTQQKIQSMTKSYRSNRERVLRQLLSVTCQINPQIHCNYRA</sequence>
<dbReference type="Gene3D" id="1.20.5.2950">
    <property type="match status" value="1"/>
</dbReference>
<proteinExistence type="inferred from homology"/>
<dbReference type="GO" id="GO:0000221">
    <property type="term" value="C:vacuolar proton-transporting V-type ATPase, V1 domain"/>
    <property type="evidence" value="ECO:0007669"/>
    <property type="project" value="TreeGrafter"/>
</dbReference>
<dbReference type="PANTHER" id="PTHR12713:SF13">
    <property type="entry name" value="V-TYPE PROTON ATPASE SUBUNIT G 2"/>
    <property type="match status" value="1"/>
</dbReference>
<keyword evidence="3 7" id="KW-0813">Transport</keyword>
<protein>
    <recommendedName>
        <fullName evidence="7">V-type proton ATPase subunit G</fullName>
    </recommendedName>
</protein>
<dbReference type="GO" id="GO:0030672">
    <property type="term" value="C:synaptic vesicle membrane"/>
    <property type="evidence" value="ECO:0007669"/>
    <property type="project" value="TreeGrafter"/>
</dbReference>
<evidence type="ECO:0000256" key="7">
    <source>
        <dbReference type="RuleBase" id="RU364019"/>
    </source>
</evidence>
<keyword evidence="6" id="KW-0472">Membrane</keyword>
<dbReference type="InterPro" id="IPR005124">
    <property type="entry name" value="V-ATPase_G"/>
</dbReference>
<keyword evidence="4 7" id="KW-0375">Hydrogen ion transport</keyword>